<dbReference type="InterPro" id="IPR055372">
    <property type="entry name" value="CBM96"/>
</dbReference>
<keyword evidence="2" id="KW-0964">Secreted</keyword>
<evidence type="ECO:0000256" key="1">
    <source>
        <dbReference type="ARBA" id="ARBA00004613"/>
    </source>
</evidence>
<feature type="domain" description="Pesticidal crystal protein Cry22Aa Ig-like" evidence="5">
    <location>
        <begin position="320"/>
        <end position="392"/>
    </location>
</feature>
<name>A0ABU5H0T6_9BACT</name>
<proteinExistence type="predicted"/>
<evidence type="ECO:0000259" key="6">
    <source>
        <dbReference type="Pfam" id="PF24517"/>
    </source>
</evidence>
<organism evidence="7 8">
    <name type="scientific">Hyalangium rubrum</name>
    <dbReference type="NCBI Taxonomy" id="3103134"/>
    <lineage>
        <taxon>Bacteria</taxon>
        <taxon>Pseudomonadati</taxon>
        <taxon>Myxococcota</taxon>
        <taxon>Myxococcia</taxon>
        <taxon>Myxococcales</taxon>
        <taxon>Cystobacterineae</taxon>
        <taxon>Archangiaceae</taxon>
        <taxon>Hyalangium</taxon>
    </lineage>
</organism>
<protein>
    <submittedName>
        <fullName evidence="7">DUF5011 domain-containing protein</fullName>
    </submittedName>
</protein>
<sequence>MIPLPLPFGFPSLRLSRSKDSLAKMLLAVSLCGPLAANATPITVELEPIDDAMVTSAMPWTNYGSQTGFAVSPVWPMAGVDSSRETFLKFDLSGIPQNSQVLSARLRATAHDGFAYGGDGNVYTHFVPDDSWSEGSLIWLNKPAVSGAPVGSWWLWYDVRHVQPRPEQLGSTETVVLASLVRYQAETDNLLSLRLSSPGYETFYYASEYPDASKRPKLEIRYEPPACELIRPPPTLTLRGSQEMILQCGMSPWQDPGATATDDCGPVAVERFNSGADAYGPGPNANAEGTYAVQYMARNPYGDTSAVRTILVEDTVPPMFQLNGGTELHHTCGSQWVDPGFVALDACYGNVTQSVQVSGYVNGWSPGTYTVTYQATDSAGNSALPVTRTVHVANCPW</sequence>
<dbReference type="Pfam" id="PF16403">
    <property type="entry name" value="Bact_surface_Ig-like"/>
    <property type="match status" value="1"/>
</dbReference>
<evidence type="ECO:0000259" key="5">
    <source>
        <dbReference type="Pfam" id="PF16403"/>
    </source>
</evidence>
<dbReference type="EMBL" id="JAXIVS010000003">
    <property type="protein sequence ID" value="MDY7227059.1"/>
    <property type="molecule type" value="Genomic_DNA"/>
</dbReference>
<dbReference type="Proteomes" id="UP001291309">
    <property type="component" value="Unassembled WGS sequence"/>
</dbReference>
<reference evidence="7 8" key="1">
    <citation type="submission" date="2023-12" db="EMBL/GenBank/DDBJ databases">
        <title>the genome sequence of Hyalangium sp. s54d21.</title>
        <authorList>
            <person name="Zhang X."/>
        </authorList>
    </citation>
    <scope>NUCLEOTIDE SEQUENCE [LARGE SCALE GENOMIC DNA]</scope>
    <source>
        <strain evidence="8">s54d21</strain>
    </source>
</reference>
<keyword evidence="8" id="KW-1185">Reference proteome</keyword>
<dbReference type="RefSeq" id="WP_321545775.1">
    <property type="nucleotide sequence ID" value="NZ_JAXIVS010000003.1"/>
</dbReference>
<evidence type="ECO:0000256" key="3">
    <source>
        <dbReference type="ARBA" id="ARBA00022729"/>
    </source>
</evidence>
<evidence type="ECO:0000313" key="8">
    <source>
        <dbReference type="Proteomes" id="UP001291309"/>
    </source>
</evidence>
<dbReference type="Gene3D" id="2.60.40.10">
    <property type="entry name" value="Immunoglobulins"/>
    <property type="match status" value="1"/>
</dbReference>
<keyword evidence="3 4" id="KW-0732">Signal</keyword>
<dbReference type="InterPro" id="IPR013783">
    <property type="entry name" value="Ig-like_fold"/>
</dbReference>
<feature type="chain" id="PRO_5045175719" evidence="4">
    <location>
        <begin position="40"/>
        <end position="397"/>
    </location>
</feature>
<dbReference type="NCBIfam" id="NF033679">
    <property type="entry name" value="DNRLRE_dom"/>
    <property type="match status" value="1"/>
</dbReference>
<evidence type="ECO:0000313" key="7">
    <source>
        <dbReference type="EMBL" id="MDY7227059.1"/>
    </source>
</evidence>
<dbReference type="Pfam" id="PF24517">
    <property type="entry name" value="CBM96"/>
    <property type="match status" value="1"/>
</dbReference>
<comment type="subcellular location">
    <subcellularLocation>
        <location evidence="1">Secreted</location>
    </subcellularLocation>
</comment>
<evidence type="ECO:0000256" key="2">
    <source>
        <dbReference type="ARBA" id="ARBA00022525"/>
    </source>
</evidence>
<feature type="domain" description="Carbohydrate-binding module family 96" evidence="6">
    <location>
        <begin position="43"/>
        <end position="152"/>
    </location>
</feature>
<dbReference type="InterPro" id="IPR032179">
    <property type="entry name" value="Cry22Aa_Ig-like"/>
</dbReference>
<feature type="signal peptide" evidence="4">
    <location>
        <begin position="1"/>
        <end position="39"/>
    </location>
</feature>
<evidence type="ECO:0000256" key="4">
    <source>
        <dbReference type="SAM" id="SignalP"/>
    </source>
</evidence>
<gene>
    <name evidence="7" type="ORF">SYV04_11685</name>
</gene>
<comment type="caution">
    <text evidence="7">The sequence shown here is derived from an EMBL/GenBank/DDBJ whole genome shotgun (WGS) entry which is preliminary data.</text>
</comment>
<accession>A0ABU5H0T6</accession>